<feature type="compositionally biased region" description="Basic residues" evidence="1">
    <location>
        <begin position="200"/>
        <end position="210"/>
    </location>
</feature>
<feature type="region of interest" description="Disordered" evidence="1">
    <location>
        <begin position="939"/>
        <end position="990"/>
    </location>
</feature>
<feature type="compositionally biased region" description="Basic and acidic residues" evidence="1">
    <location>
        <begin position="272"/>
        <end position="282"/>
    </location>
</feature>
<dbReference type="AlphaFoldDB" id="E3LJ16"/>
<feature type="compositionally biased region" description="Basic and acidic residues" evidence="1">
    <location>
        <begin position="850"/>
        <end position="859"/>
    </location>
</feature>
<dbReference type="GeneID" id="9820183"/>
<accession>E3LJ16</accession>
<dbReference type="Pfam" id="PF04435">
    <property type="entry name" value="SPK"/>
    <property type="match status" value="1"/>
</dbReference>
<dbReference type="InterPro" id="IPR006570">
    <property type="entry name" value="SPK_dom"/>
</dbReference>
<name>E3LJ16_CAERE</name>
<feature type="region of interest" description="Disordered" evidence="1">
    <location>
        <begin position="152"/>
        <end position="173"/>
    </location>
</feature>
<reference evidence="2" key="1">
    <citation type="submission" date="2007-07" db="EMBL/GenBank/DDBJ databases">
        <title>PCAP assembly of the Caenorhabditis remanei genome.</title>
        <authorList>
            <consortium name="The Caenorhabditis remanei Sequencing Consortium"/>
            <person name="Wilson R.K."/>
        </authorList>
    </citation>
    <scope>NUCLEOTIDE SEQUENCE [LARGE SCALE GENOMIC DNA]</scope>
    <source>
        <strain evidence="2">PB4641</strain>
    </source>
</reference>
<keyword evidence="3" id="KW-1185">Reference proteome</keyword>
<feature type="region of interest" description="Disordered" evidence="1">
    <location>
        <begin position="190"/>
        <end position="251"/>
    </location>
</feature>
<dbReference type="HOGENOM" id="CLU_279021_0_0_1"/>
<dbReference type="STRING" id="31234.E3LJ16"/>
<dbReference type="InterPro" id="IPR053315">
    <property type="entry name" value="Peptidase_C14A"/>
</dbReference>
<feature type="region of interest" description="Disordered" evidence="1">
    <location>
        <begin position="576"/>
        <end position="609"/>
    </location>
</feature>
<proteinExistence type="predicted"/>
<feature type="compositionally biased region" description="Basic and acidic residues" evidence="1">
    <location>
        <begin position="976"/>
        <end position="990"/>
    </location>
</feature>
<gene>
    <name evidence="2" type="ORF">CRE_08650</name>
</gene>
<protein>
    <submittedName>
        <fullName evidence="2">Uncharacterized protein</fullName>
    </submittedName>
</protein>
<evidence type="ECO:0000313" key="3">
    <source>
        <dbReference type="Proteomes" id="UP000008281"/>
    </source>
</evidence>
<dbReference type="PANTHER" id="PTHR23362">
    <property type="entry name" value="L-PLASTIN-RELATED"/>
    <property type="match status" value="1"/>
</dbReference>
<dbReference type="SMART" id="SM00583">
    <property type="entry name" value="SPK"/>
    <property type="match status" value="1"/>
</dbReference>
<sequence>MPRQLNEEEEAQIFKFFAEESENATSPFELNSFCSKFRKKYETDITHNDLKVIFCKLRLKIHEKNEYDMDLRVRMMFALRVPVNSEFLVVLRKNAEVEVNRPGRIISYKKYDGGLELAMTSKSKVSTKKSKIKNPPTMLNVQIGNLREKHQLESPIVNESITASDESDGTDGEMENIALKDSFVDPAFSWFSDGPSSSNRSKRNIHKRVRYSPIKTPERKQKKKKSTTEKSTSKTADFRRENVEPNSHTARYSIDDEKVMRILNHYAPARNRSDVREAEDTRRHRIHTSTSPFDRSTYLNADGSGPSSSDAPMGTGLRFSSTMTENYFAKPDDFSSGPIVLAERTQKSPTGKYSSPWNIPPLIEMVESEDERELLTTQEEFLLYKNSRREKYEQSGGEYHYIRDNKFQDSEGSSYFTTSLIQNHTQHFPKPEINSTQEEAENIQNEDEDEELIDIETVSEEINSERREEEQCGGNVLFQHDGAVNSNEKSTEFEEYRNNMDFKVQREDSGIGGCHESADRKDDSPAEFPFYQNFAESKFLSTSEVSDKSIDEQETVDKDWDVLIKDSEERDHEMNLENAQKHNDSIPVDPNIPIESSERNGNQHYSGEESPDVVLISNKVNQELVEAFGETIHRDYEMDAERSREGEQEHDMEITQKEVEDVSTIEANVSIRSSDQIGSEMIQFIIVTETFTENGLDSKEKSTEFASNELGNEIQESSEIVKEAIGTGCNMESEGLREELNLERTQKEVESVAMGDTEPNLRETINASQLEMDLVSNNQDLNNVLDVSINNKCAQKRTHDLTNPLIYSDVSGHSTSTQRCQSVQIPVMRNNEIQEKQKSVSPSFRFAPKRPREELPEERSSILASFRIQNSMKSNETAIHKSETRITPKSSVSSVEKASTKPTMVIPPEKIHRSSIPNSKVSIKENIYTEHTLISTAPDNYEKNKRAPIGTEENPEDVRSSSSEIDSIDSTANKKPKSEFLSPKRETQKEEDSSKPVEWFIYSKALLHQLRAIIITLDSPLLVDLRKAVEDNFNTIKDKKIPIQGIISVLQTLLYVTVNSAKSEENSNSSLSLKSFLTVLRHTLNNFEISDLGAFGEEIKQEINKIGKDDKTVSIEKIRPAFETILLLTKI</sequence>
<evidence type="ECO:0000256" key="1">
    <source>
        <dbReference type="SAM" id="MobiDB-lite"/>
    </source>
</evidence>
<organism evidence="3">
    <name type="scientific">Caenorhabditis remanei</name>
    <name type="common">Caenorhabditis vulgaris</name>
    <dbReference type="NCBI Taxonomy" id="31234"/>
    <lineage>
        <taxon>Eukaryota</taxon>
        <taxon>Metazoa</taxon>
        <taxon>Ecdysozoa</taxon>
        <taxon>Nematoda</taxon>
        <taxon>Chromadorea</taxon>
        <taxon>Rhabditida</taxon>
        <taxon>Rhabditina</taxon>
        <taxon>Rhabditomorpha</taxon>
        <taxon>Rhabditoidea</taxon>
        <taxon>Rhabditidae</taxon>
        <taxon>Peloderinae</taxon>
        <taxon>Caenorhabditis</taxon>
    </lineage>
</organism>
<evidence type="ECO:0000313" key="2">
    <source>
        <dbReference type="EMBL" id="EFO95508.1"/>
    </source>
</evidence>
<dbReference type="CTD" id="9820183"/>
<feature type="region of interest" description="Disordered" evidence="1">
    <location>
        <begin position="507"/>
        <end position="527"/>
    </location>
</feature>
<dbReference type="RefSeq" id="XP_003116612.2">
    <property type="nucleotide sequence ID" value="XM_003116564.2"/>
</dbReference>
<feature type="compositionally biased region" description="Basic and acidic residues" evidence="1">
    <location>
        <begin position="226"/>
        <end position="243"/>
    </location>
</feature>
<feature type="region of interest" description="Disordered" evidence="1">
    <location>
        <begin position="272"/>
        <end position="313"/>
    </location>
</feature>
<feature type="compositionally biased region" description="Polar residues" evidence="1">
    <location>
        <begin position="887"/>
        <end position="901"/>
    </location>
</feature>
<dbReference type="KEGG" id="crq:GCK72_019807"/>
<feature type="region of interest" description="Disordered" evidence="1">
    <location>
        <begin position="880"/>
        <end position="901"/>
    </location>
</feature>
<dbReference type="Proteomes" id="UP000008281">
    <property type="component" value="Unassembled WGS sequence"/>
</dbReference>
<dbReference type="EMBL" id="DS268409">
    <property type="protein sequence ID" value="EFO95508.1"/>
    <property type="molecule type" value="Genomic_DNA"/>
</dbReference>
<feature type="compositionally biased region" description="Polar residues" evidence="1">
    <location>
        <begin position="288"/>
        <end position="310"/>
    </location>
</feature>
<feature type="region of interest" description="Disordered" evidence="1">
    <location>
        <begin position="835"/>
        <end position="859"/>
    </location>
</feature>
<feature type="compositionally biased region" description="Low complexity" evidence="1">
    <location>
        <begin position="960"/>
        <end position="970"/>
    </location>
</feature>